<dbReference type="Gene3D" id="3.30.160.670">
    <property type="match status" value="1"/>
</dbReference>
<keyword evidence="1" id="KW-0732">Signal</keyword>
<gene>
    <name evidence="3" type="ORF">BA195_05940</name>
</gene>
<dbReference type="OrthoDB" id="1430233at2"/>
<evidence type="ECO:0000256" key="1">
    <source>
        <dbReference type="SAM" id="SignalP"/>
    </source>
</evidence>
<evidence type="ECO:0000259" key="2">
    <source>
        <dbReference type="Pfam" id="PF13590"/>
    </source>
</evidence>
<organism evidence="3 4">
    <name type="scientific">Tenacibaculum soleae</name>
    <dbReference type="NCBI Taxonomy" id="447689"/>
    <lineage>
        <taxon>Bacteria</taxon>
        <taxon>Pseudomonadati</taxon>
        <taxon>Bacteroidota</taxon>
        <taxon>Flavobacteriia</taxon>
        <taxon>Flavobacteriales</taxon>
        <taxon>Flavobacteriaceae</taxon>
        <taxon>Tenacibaculum</taxon>
    </lineage>
</organism>
<protein>
    <recommendedName>
        <fullName evidence="2">DUF4136 domain-containing protein</fullName>
    </recommendedName>
</protein>
<sequence length="172" mass="19231">MKQIKYLLLIVLLGCSSAKVAYDYDSQTNFTAYKTFNFFGDAGKGLNELDVKRITNEITKGLQQKGMILSENPDIYVNIISNKNTSTKRNRIGIGLGSGGRNVGFGISGGIPIESKKINEELIVDFVASKNDELLWQGVLNGEMKERSSPQEKKLHYKKVIEKILINYPPKK</sequence>
<feature type="chain" id="PRO_5008640067" description="DUF4136 domain-containing protein" evidence="1">
    <location>
        <begin position="22"/>
        <end position="172"/>
    </location>
</feature>
<proteinExistence type="predicted"/>
<dbReference type="Pfam" id="PF13590">
    <property type="entry name" value="DUF4136"/>
    <property type="match status" value="1"/>
</dbReference>
<keyword evidence="4" id="KW-1185">Reference proteome</keyword>
<dbReference type="EMBL" id="MAKX01000001">
    <property type="protein sequence ID" value="OCK44222.1"/>
    <property type="molecule type" value="Genomic_DNA"/>
</dbReference>
<name>A0A1B9Y360_9FLAO</name>
<feature type="signal peptide" evidence="1">
    <location>
        <begin position="1"/>
        <end position="21"/>
    </location>
</feature>
<dbReference type="AlphaFoldDB" id="A0A1B9Y360"/>
<evidence type="ECO:0000313" key="4">
    <source>
        <dbReference type="Proteomes" id="UP000093186"/>
    </source>
</evidence>
<accession>A0A1B9Y360</accession>
<feature type="domain" description="DUF4136" evidence="2">
    <location>
        <begin position="20"/>
        <end position="170"/>
    </location>
</feature>
<reference evidence="3 4" key="1">
    <citation type="submission" date="2016-06" db="EMBL/GenBank/DDBJ databases">
        <title>Draft Genome Sequence of Tenacibaculum soleae UCD-KL19.</title>
        <authorList>
            <person name="Eisen J.A."/>
            <person name="Coil D.A."/>
            <person name="Lujan K.M."/>
        </authorList>
    </citation>
    <scope>NUCLEOTIDE SEQUENCE [LARGE SCALE GENOMIC DNA]</scope>
    <source>
        <strain evidence="3 4">UCD-KL19</strain>
    </source>
</reference>
<comment type="caution">
    <text evidence="3">The sequence shown here is derived from an EMBL/GenBank/DDBJ whole genome shotgun (WGS) entry which is preliminary data.</text>
</comment>
<dbReference type="Proteomes" id="UP000093186">
    <property type="component" value="Unassembled WGS sequence"/>
</dbReference>
<dbReference type="STRING" id="447689.BA195_05940"/>
<dbReference type="InterPro" id="IPR025411">
    <property type="entry name" value="DUF4136"/>
</dbReference>
<evidence type="ECO:0000313" key="3">
    <source>
        <dbReference type="EMBL" id="OCK44222.1"/>
    </source>
</evidence>
<dbReference type="RefSeq" id="WP_068703388.1">
    <property type="nucleotide sequence ID" value="NZ_MAKX01000001.1"/>
</dbReference>